<dbReference type="AlphaFoldDB" id="A0A4D7BGM9"/>
<evidence type="ECO:0000256" key="2">
    <source>
        <dbReference type="SAM" id="MobiDB-lite"/>
    </source>
</evidence>
<dbReference type="KEGG" id="pstg:E8M01_31280"/>
<feature type="compositionally biased region" description="Basic and acidic residues" evidence="2">
    <location>
        <begin position="75"/>
        <end position="89"/>
    </location>
</feature>
<dbReference type="Proteomes" id="UP000298781">
    <property type="component" value="Chromosome"/>
</dbReference>
<dbReference type="Pfam" id="PF03401">
    <property type="entry name" value="TctC"/>
    <property type="match status" value="1"/>
</dbReference>
<proteinExistence type="inferred from homology"/>
<accession>A0A4D7BGM9</accession>
<dbReference type="Gene3D" id="3.40.190.150">
    <property type="entry name" value="Bordetella uptake gene, domain 1"/>
    <property type="match status" value="1"/>
</dbReference>
<feature type="compositionally biased region" description="Basic and acidic residues" evidence="2">
    <location>
        <begin position="8"/>
        <end position="22"/>
    </location>
</feature>
<comment type="similarity">
    <text evidence="1">Belongs to the UPF0065 (bug) family.</text>
</comment>
<dbReference type="InterPro" id="IPR005064">
    <property type="entry name" value="BUG"/>
</dbReference>
<dbReference type="InterPro" id="IPR042100">
    <property type="entry name" value="Bug_dom1"/>
</dbReference>
<evidence type="ECO:0000313" key="4">
    <source>
        <dbReference type="Proteomes" id="UP000298781"/>
    </source>
</evidence>
<keyword evidence="4" id="KW-1185">Reference proteome</keyword>
<evidence type="ECO:0000313" key="3">
    <source>
        <dbReference type="EMBL" id="QCI68316.1"/>
    </source>
</evidence>
<feature type="region of interest" description="Disordered" evidence="2">
    <location>
        <begin position="75"/>
        <end position="102"/>
    </location>
</feature>
<feature type="region of interest" description="Disordered" evidence="2">
    <location>
        <begin position="1"/>
        <end position="45"/>
    </location>
</feature>
<dbReference type="Gene3D" id="3.40.190.10">
    <property type="entry name" value="Periplasmic binding protein-like II"/>
    <property type="match status" value="1"/>
</dbReference>
<dbReference type="OrthoDB" id="9780943at2"/>
<gene>
    <name evidence="3" type="ORF">E8M01_31280</name>
</gene>
<dbReference type="SUPFAM" id="SSF53850">
    <property type="entry name" value="Periplasmic binding protein-like II"/>
    <property type="match status" value="1"/>
</dbReference>
<protein>
    <submittedName>
        <fullName evidence="3">Tripartite tricarboxylate transporter substrate binding protein</fullName>
    </submittedName>
</protein>
<dbReference type="PANTHER" id="PTHR42928:SF5">
    <property type="entry name" value="BLR1237 PROTEIN"/>
    <property type="match status" value="1"/>
</dbReference>
<dbReference type="PANTHER" id="PTHR42928">
    <property type="entry name" value="TRICARBOXYLATE-BINDING PROTEIN"/>
    <property type="match status" value="1"/>
</dbReference>
<reference evidence="3 4" key="1">
    <citation type="submission" date="2019-04" db="EMBL/GenBank/DDBJ databases">
        <title>Phreatobacter aquaticus sp. nov.</title>
        <authorList>
            <person name="Choi A."/>
        </authorList>
    </citation>
    <scope>NUCLEOTIDE SEQUENCE [LARGE SCALE GENOMIC DNA]</scope>
    <source>
        <strain evidence="3 4">KCTC 52518</strain>
    </source>
</reference>
<sequence length="426" mass="45074">MNGPNRGSEGHRYDVGHHEARATPEGGTTRAGFASRPKSPEPGLLRSMFVRQASNLLELLEYFCQAPAARTHVREATAKSQHTEKDREMTSAPEASPVHTRPMSRRRFVTAALAGPALLGSAQGAFSQSYPNRPITMVVPFPAGSGTDTVARLVQPLLQAELNSSVVIDNRPGVNAAIGAGVVGRADPDGYTLLFTTSTSHSITPFVTKNVTYDPVTSFTPIGQVGVFPVILVAENGLNVRTVGELIARAKAEPGKLQYAYGNGTGQVAGAALSRFAGIDVLAVPYRGTPAAMTDLIAGRINYIFVDATTGLPHVRAGAVRALAVTTEEPSRLLPDLPTVAASGLPAFNLSAWCGLFAPAGLEPAVRDRLSQALAKAVAAPALRPRLEELGFELISRETGSFAQLVKSDVERWQVIIKEVGLAQTQ</sequence>
<dbReference type="EMBL" id="CP039690">
    <property type="protein sequence ID" value="QCI68316.1"/>
    <property type="molecule type" value="Genomic_DNA"/>
</dbReference>
<name>A0A4D7BGM9_9HYPH</name>
<organism evidence="3 4">
    <name type="scientific">Phreatobacter stygius</name>
    <dbReference type="NCBI Taxonomy" id="1940610"/>
    <lineage>
        <taxon>Bacteria</taxon>
        <taxon>Pseudomonadati</taxon>
        <taxon>Pseudomonadota</taxon>
        <taxon>Alphaproteobacteria</taxon>
        <taxon>Hyphomicrobiales</taxon>
        <taxon>Phreatobacteraceae</taxon>
        <taxon>Phreatobacter</taxon>
    </lineage>
</organism>
<evidence type="ECO:0000256" key="1">
    <source>
        <dbReference type="ARBA" id="ARBA00006987"/>
    </source>
</evidence>